<keyword evidence="2" id="KW-0732">Signal</keyword>
<protein>
    <submittedName>
        <fullName evidence="3">Uncharacterized protein</fullName>
    </submittedName>
</protein>
<feature type="compositionally biased region" description="Low complexity" evidence="1">
    <location>
        <begin position="223"/>
        <end position="258"/>
    </location>
</feature>
<feature type="signal peptide" evidence="2">
    <location>
        <begin position="1"/>
        <end position="20"/>
    </location>
</feature>
<accession>A0A9N8E1T2</accession>
<dbReference type="AlphaFoldDB" id="A0A9N8E1T2"/>
<evidence type="ECO:0000313" key="4">
    <source>
        <dbReference type="Proteomes" id="UP001153069"/>
    </source>
</evidence>
<evidence type="ECO:0000256" key="2">
    <source>
        <dbReference type="SAM" id="SignalP"/>
    </source>
</evidence>
<organism evidence="3 4">
    <name type="scientific">Seminavis robusta</name>
    <dbReference type="NCBI Taxonomy" id="568900"/>
    <lineage>
        <taxon>Eukaryota</taxon>
        <taxon>Sar</taxon>
        <taxon>Stramenopiles</taxon>
        <taxon>Ochrophyta</taxon>
        <taxon>Bacillariophyta</taxon>
        <taxon>Bacillariophyceae</taxon>
        <taxon>Bacillariophycidae</taxon>
        <taxon>Naviculales</taxon>
        <taxon>Naviculaceae</taxon>
        <taxon>Seminavis</taxon>
    </lineage>
</organism>
<sequence>MMTIQKLALLALALVGTVNAQGDADPTGELAIEGLLDGNASLPEFPDFPCEAESVALETCINTNNCNQTCADLLSDDEMATDAPAEDPLDGMDPTDLDGIKMQISQAWTDSCNENKQEACDLKACCAPCAVEIDTTLGCLTTAFIVPIKDGVSQLLSSAGDIVGGLLDAANNLAGDVLNTTLAPTTGAGAAATEGGLGDFFDSLVCDYSNNPCDGSMPPPDTPGDGPAPADGSTPVPAPADGAAPAPAPAGDATEAPASGATSLIEGVTTLFAAVVGMMLI</sequence>
<proteinExistence type="predicted"/>
<dbReference type="EMBL" id="CAICTM010000561">
    <property type="protein sequence ID" value="CAB9512942.1"/>
    <property type="molecule type" value="Genomic_DNA"/>
</dbReference>
<reference evidence="3" key="1">
    <citation type="submission" date="2020-06" db="EMBL/GenBank/DDBJ databases">
        <authorList>
            <consortium name="Plant Systems Biology data submission"/>
        </authorList>
    </citation>
    <scope>NUCLEOTIDE SEQUENCE</scope>
    <source>
        <strain evidence="3">D6</strain>
    </source>
</reference>
<gene>
    <name evidence="3" type="ORF">SEMRO_562_G167130.1</name>
</gene>
<name>A0A9N8E1T2_9STRA</name>
<feature type="chain" id="PRO_5040457927" evidence="2">
    <location>
        <begin position="21"/>
        <end position="281"/>
    </location>
</feature>
<keyword evidence="4" id="KW-1185">Reference proteome</keyword>
<evidence type="ECO:0000256" key="1">
    <source>
        <dbReference type="SAM" id="MobiDB-lite"/>
    </source>
</evidence>
<evidence type="ECO:0000313" key="3">
    <source>
        <dbReference type="EMBL" id="CAB9512942.1"/>
    </source>
</evidence>
<dbReference type="Proteomes" id="UP001153069">
    <property type="component" value="Unassembled WGS sequence"/>
</dbReference>
<comment type="caution">
    <text evidence="3">The sequence shown here is derived from an EMBL/GenBank/DDBJ whole genome shotgun (WGS) entry which is preliminary data.</text>
</comment>
<feature type="region of interest" description="Disordered" evidence="1">
    <location>
        <begin position="212"/>
        <end position="258"/>
    </location>
</feature>